<keyword evidence="2" id="KW-0732">Signal</keyword>
<reference evidence="4" key="2">
    <citation type="submission" date="2025-08" db="UniProtKB">
        <authorList>
            <consortium name="RefSeq"/>
        </authorList>
    </citation>
    <scope>IDENTIFICATION</scope>
    <source>
        <strain evidence="4">14028-0561.14</strain>
        <tissue evidence="4">Whole fly</tissue>
    </source>
</reference>
<evidence type="ECO:0000313" key="3">
    <source>
        <dbReference type="Proteomes" id="UP001652661"/>
    </source>
</evidence>
<name>A0ABM4GAJ3_DROKI</name>
<reference evidence="3" key="1">
    <citation type="submission" date="2025-05" db="UniProtKB">
        <authorList>
            <consortium name="RefSeq"/>
        </authorList>
    </citation>
    <scope>NUCLEOTIDE SEQUENCE [LARGE SCALE GENOMIC DNA]</scope>
    <source>
        <strain evidence="3">14028-0561.14</strain>
    </source>
</reference>
<proteinExistence type="predicted"/>
<feature type="region of interest" description="Disordered" evidence="1">
    <location>
        <begin position="58"/>
        <end position="93"/>
    </location>
</feature>
<keyword evidence="3" id="KW-1185">Reference proteome</keyword>
<feature type="chain" id="PRO_5046334295" evidence="2">
    <location>
        <begin position="19"/>
        <end position="161"/>
    </location>
</feature>
<feature type="compositionally biased region" description="Polar residues" evidence="1">
    <location>
        <begin position="64"/>
        <end position="84"/>
    </location>
</feature>
<feature type="signal peptide" evidence="2">
    <location>
        <begin position="1"/>
        <end position="18"/>
    </location>
</feature>
<feature type="compositionally biased region" description="Polar residues" evidence="1">
    <location>
        <begin position="140"/>
        <end position="152"/>
    </location>
</feature>
<evidence type="ECO:0000313" key="4">
    <source>
        <dbReference type="RefSeq" id="XP_070139748.1"/>
    </source>
</evidence>
<dbReference type="Proteomes" id="UP001652661">
    <property type="component" value="Chromosome 2R"/>
</dbReference>
<feature type="region of interest" description="Disordered" evidence="1">
    <location>
        <begin position="140"/>
        <end position="161"/>
    </location>
</feature>
<gene>
    <name evidence="4" type="primary">LOC138927962</name>
</gene>
<dbReference type="RefSeq" id="XP_070139748.1">
    <property type="nucleotide sequence ID" value="XM_070283647.1"/>
</dbReference>
<dbReference type="GeneID" id="138927962"/>
<evidence type="ECO:0000256" key="1">
    <source>
        <dbReference type="SAM" id="MobiDB-lite"/>
    </source>
</evidence>
<accession>A0ABM4GAJ3</accession>
<evidence type="ECO:0000256" key="2">
    <source>
        <dbReference type="SAM" id="SignalP"/>
    </source>
</evidence>
<sequence>MTFSIYVTLIVREALLCAVETSLRTICQVHQDLIRPFWGKEEEQNTKAVPNFFPRQLTVPLPRKSSSPNQSQTFHGRKTGSTGMPTPDEPAQLRSNCKETISTNLKESPTAVSAVEKHGVHARRPLSPLCPPSVQKLKRSQCSNARPLSPSCSPALALPQR</sequence>
<organism evidence="3 4">
    <name type="scientific">Drosophila kikkawai</name>
    <name type="common">Fruit fly</name>
    <dbReference type="NCBI Taxonomy" id="30033"/>
    <lineage>
        <taxon>Eukaryota</taxon>
        <taxon>Metazoa</taxon>
        <taxon>Ecdysozoa</taxon>
        <taxon>Arthropoda</taxon>
        <taxon>Hexapoda</taxon>
        <taxon>Insecta</taxon>
        <taxon>Pterygota</taxon>
        <taxon>Neoptera</taxon>
        <taxon>Endopterygota</taxon>
        <taxon>Diptera</taxon>
        <taxon>Brachycera</taxon>
        <taxon>Muscomorpha</taxon>
        <taxon>Ephydroidea</taxon>
        <taxon>Drosophilidae</taxon>
        <taxon>Drosophila</taxon>
        <taxon>Sophophora</taxon>
    </lineage>
</organism>
<protein>
    <submittedName>
        <fullName evidence="4">Uncharacterized protein</fullName>
    </submittedName>
</protein>